<accession>A0ABN7UGG9</accession>
<organism evidence="1 2">
    <name type="scientific">Gigaspora margarita</name>
    <dbReference type="NCBI Taxonomy" id="4874"/>
    <lineage>
        <taxon>Eukaryota</taxon>
        <taxon>Fungi</taxon>
        <taxon>Fungi incertae sedis</taxon>
        <taxon>Mucoromycota</taxon>
        <taxon>Glomeromycotina</taxon>
        <taxon>Glomeromycetes</taxon>
        <taxon>Diversisporales</taxon>
        <taxon>Gigasporaceae</taxon>
        <taxon>Gigaspora</taxon>
    </lineage>
</organism>
<evidence type="ECO:0000313" key="2">
    <source>
        <dbReference type="Proteomes" id="UP000789901"/>
    </source>
</evidence>
<evidence type="ECO:0000313" key="1">
    <source>
        <dbReference type="EMBL" id="CAG8590801.1"/>
    </source>
</evidence>
<reference evidence="1 2" key="1">
    <citation type="submission" date="2021-06" db="EMBL/GenBank/DDBJ databases">
        <authorList>
            <person name="Kallberg Y."/>
            <person name="Tangrot J."/>
            <person name="Rosling A."/>
        </authorList>
    </citation>
    <scope>NUCLEOTIDE SEQUENCE [LARGE SCALE GENOMIC DNA]</scope>
    <source>
        <strain evidence="1 2">120-4 pot B 10/14</strain>
    </source>
</reference>
<sequence length="229" mass="26709">MTEAVFSSKNEIAINRKSLLNMLEEKDSKVVKSLWAGIFSNTGGLDFYNLIKKIDNELEINRINLQDPYADKLAFNHPLLSGVIDLDIIDEVMLKIFSFDELKEMTEKPQNIPIPDSLYHEKCTYILDMYLQLGTRTPEEGNRRVERNYNKMFFKISKNAKKMYQDKFQSRNKPDWLEGNQRKVIRFLLHCIESINQTLKKHFSSPIDGDLVESAKCIPRFGMLLYGMV</sequence>
<protein>
    <submittedName>
        <fullName evidence="1">13402_t:CDS:1</fullName>
    </submittedName>
</protein>
<comment type="caution">
    <text evidence="1">The sequence shown here is derived from an EMBL/GenBank/DDBJ whole genome shotgun (WGS) entry which is preliminary data.</text>
</comment>
<gene>
    <name evidence="1" type="ORF">GMARGA_LOCUS6399</name>
</gene>
<name>A0ABN7UGG9_GIGMA</name>
<dbReference type="Proteomes" id="UP000789901">
    <property type="component" value="Unassembled WGS sequence"/>
</dbReference>
<keyword evidence="2" id="KW-1185">Reference proteome</keyword>
<dbReference type="EMBL" id="CAJVQB010002891">
    <property type="protein sequence ID" value="CAG8590801.1"/>
    <property type="molecule type" value="Genomic_DNA"/>
</dbReference>
<proteinExistence type="predicted"/>